<dbReference type="GO" id="GO:0003677">
    <property type="term" value="F:DNA binding"/>
    <property type="evidence" value="ECO:0007669"/>
    <property type="project" value="InterPro"/>
</dbReference>
<dbReference type="PRINTS" id="PR00508">
    <property type="entry name" value="S21N4MTFRASE"/>
</dbReference>
<keyword evidence="7" id="KW-1185">Reference proteome</keyword>
<dbReference type="InterPro" id="IPR001091">
    <property type="entry name" value="RM_Methyltransferase"/>
</dbReference>
<dbReference type="SUPFAM" id="SSF53335">
    <property type="entry name" value="S-adenosyl-L-methionine-dependent methyltransferases"/>
    <property type="match status" value="1"/>
</dbReference>
<gene>
    <name evidence="6" type="ORF">SAMN02194393_00306</name>
</gene>
<dbReference type="AlphaFoldDB" id="A0A1T5IES4"/>
<evidence type="ECO:0000256" key="4">
    <source>
        <dbReference type="ARBA" id="ARBA00022747"/>
    </source>
</evidence>
<dbReference type="GO" id="GO:0008170">
    <property type="term" value="F:N-methyltransferase activity"/>
    <property type="evidence" value="ECO:0007669"/>
    <property type="project" value="InterPro"/>
</dbReference>
<evidence type="ECO:0000259" key="5">
    <source>
        <dbReference type="Pfam" id="PF01555"/>
    </source>
</evidence>
<dbReference type="InterPro" id="IPR029063">
    <property type="entry name" value="SAM-dependent_MTases_sf"/>
</dbReference>
<comment type="similarity">
    <text evidence="1">Belongs to the N(4)/N(6)-methyltransferase family.</text>
</comment>
<dbReference type="RefSeq" id="WP_170917232.1">
    <property type="nucleotide sequence ID" value="NZ_FUZT01000001.1"/>
</dbReference>
<evidence type="ECO:0000256" key="1">
    <source>
        <dbReference type="ARBA" id="ARBA00006594"/>
    </source>
</evidence>
<name>A0A1T5IES4_9FIRM</name>
<evidence type="ECO:0000313" key="7">
    <source>
        <dbReference type="Proteomes" id="UP000190285"/>
    </source>
</evidence>
<keyword evidence="2 6" id="KW-0489">Methyltransferase</keyword>
<feature type="domain" description="DNA methylase N-4/N-6" evidence="5">
    <location>
        <begin position="489"/>
        <end position="769"/>
    </location>
</feature>
<dbReference type="STRING" id="36842.SAMN02194393_00306"/>
<dbReference type="GO" id="GO:0009307">
    <property type="term" value="P:DNA restriction-modification system"/>
    <property type="evidence" value="ECO:0007669"/>
    <property type="project" value="UniProtKB-KW"/>
</dbReference>
<reference evidence="6 7" key="1">
    <citation type="submission" date="2017-02" db="EMBL/GenBank/DDBJ databases">
        <authorList>
            <person name="Peterson S.W."/>
        </authorList>
    </citation>
    <scope>NUCLEOTIDE SEQUENCE [LARGE SCALE GENOMIC DNA]</scope>
    <source>
        <strain evidence="6 7">M1</strain>
    </source>
</reference>
<dbReference type="Gene3D" id="3.40.50.150">
    <property type="entry name" value="Vaccinia Virus protein VP39"/>
    <property type="match status" value="1"/>
</dbReference>
<protein>
    <submittedName>
        <fullName evidence="6">Adenine specific DNA methylase Mod</fullName>
    </submittedName>
</protein>
<dbReference type="PROSITE" id="PS00092">
    <property type="entry name" value="N6_MTASE"/>
    <property type="match status" value="1"/>
</dbReference>
<keyword evidence="4" id="KW-0680">Restriction system</keyword>
<dbReference type="InterPro" id="IPR002941">
    <property type="entry name" value="DNA_methylase_N4/N6"/>
</dbReference>
<dbReference type="Pfam" id="PF01555">
    <property type="entry name" value="N6_N4_Mtase"/>
    <property type="match status" value="1"/>
</dbReference>
<dbReference type="InterPro" id="IPR002052">
    <property type="entry name" value="DNA_methylase_N6_adenine_CS"/>
</dbReference>
<dbReference type="EMBL" id="FUZT01000001">
    <property type="protein sequence ID" value="SKC37691.1"/>
    <property type="molecule type" value="Genomic_DNA"/>
</dbReference>
<evidence type="ECO:0000313" key="6">
    <source>
        <dbReference type="EMBL" id="SKC37691.1"/>
    </source>
</evidence>
<dbReference type="GO" id="GO:0032259">
    <property type="term" value="P:methylation"/>
    <property type="evidence" value="ECO:0007669"/>
    <property type="project" value="UniProtKB-KW"/>
</dbReference>
<sequence length="903" mass="107409">MIENKSKQRFFSALSDVFLGEVGQKIEGDSGYTNLMAIRNEYFQYIEPIIQQKIEEKIHESQKNELYNKLFTFFESYLNETGCPFYYKTQLHKNLYEKIYSDKEDTTLFWKTQKLYYIKSEKLYTSMKFDINGVNFEFDASEMQLQQNNEKKNIIFILSKIDKKNVIFKVRYKDNNIKKLEEILKLKGSKKVKEYLFNNINTIDNFDIDLRKNYLDLNYFSSKTKFEKLINVFNKKEGLLVRVIIELGLTDLNNIDDYIKKQNINIDIKTIEKAIRIYKKQNEIDFFIHRNAESFLREQFNLYLYNYLINDNYSEWTEERIEEIRNIKDIAFEVIEYISKFEDELKSIWIKPKFVRKSNYVLTLGKLENNIELVEKIINSEGFEKQYEEWKELYERKLDESGREIKKEWKEFQFVNGFDRDSIIENTEQVKKLKNEFKHLPLDTKYFKNLEEEILDSFDNLDKEIDGILVKSDNFQALNTLLFKYKGKVDLIYIDPPFNTGSDFDYKDGYQDSTWLTLMSNKLELAKDYLSDKGSFYLHLDKNANHYGKMLLNQQLDNCGFKNEIIWKKLSSTKSQSTYFSDIIDTIYLYGKEECIFNKVYVKSKNDYKTYNKIEEETGRRYGSFDFTQSGQGEARYFGDRGLLSPPSGKHWIWSQEKINEGLKNNRIIFTSNGTPRVKRYLDEKKGNALGNLWSDNDVKPLSANDYENLGFKTQKPEALLKRIIEVSSNRESLIMDFFAGTGTTISVAHKLRRKWIGIEMGEHFYDIIIPRLKKVLRGDISGISKETRWNGGGFFKYYELEQFEDTLKHSKYNSDEIKNPLIFYNSEKLLDVLKIEDNDASIDFRYLYDDVDITETISNLTGKEIKKYSFNKILFEDGKDIDIDNIKWEDNKNLKPLFWWGE</sequence>
<evidence type="ECO:0000256" key="2">
    <source>
        <dbReference type="ARBA" id="ARBA00022603"/>
    </source>
</evidence>
<organism evidence="6 7">
    <name type="scientific">Maledivibacter halophilus</name>
    <dbReference type="NCBI Taxonomy" id="36842"/>
    <lineage>
        <taxon>Bacteria</taxon>
        <taxon>Bacillati</taxon>
        <taxon>Bacillota</taxon>
        <taxon>Clostridia</taxon>
        <taxon>Peptostreptococcales</taxon>
        <taxon>Caminicellaceae</taxon>
        <taxon>Maledivibacter</taxon>
    </lineage>
</organism>
<evidence type="ECO:0000256" key="3">
    <source>
        <dbReference type="ARBA" id="ARBA00022679"/>
    </source>
</evidence>
<keyword evidence="3" id="KW-0808">Transferase</keyword>
<dbReference type="Proteomes" id="UP000190285">
    <property type="component" value="Unassembled WGS sequence"/>
</dbReference>
<proteinExistence type="inferred from homology"/>
<accession>A0A1T5IES4</accession>